<dbReference type="GO" id="GO:0046872">
    <property type="term" value="F:metal ion binding"/>
    <property type="evidence" value="ECO:0007669"/>
    <property type="project" value="InterPro"/>
</dbReference>
<dbReference type="EMBL" id="CP051428">
    <property type="protein sequence ID" value="QJC51169.1"/>
    <property type="molecule type" value="Genomic_DNA"/>
</dbReference>
<dbReference type="SUPFAM" id="SSF56059">
    <property type="entry name" value="Glutathione synthetase ATP-binding domain-like"/>
    <property type="match status" value="1"/>
</dbReference>
<keyword evidence="1" id="KW-0547">Nucleotide-binding</keyword>
<evidence type="ECO:0000313" key="3">
    <source>
        <dbReference type="EMBL" id="QJC51169.1"/>
    </source>
</evidence>
<name>A0A6H2GUY9_9BACL</name>
<keyword evidence="1" id="KW-0067">ATP-binding</keyword>
<dbReference type="Proteomes" id="UP000502136">
    <property type="component" value="Chromosome"/>
</dbReference>
<evidence type="ECO:0000256" key="1">
    <source>
        <dbReference type="PROSITE-ProRule" id="PRU00409"/>
    </source>
</evidence>
<dbReference type="RefSeq" id="WP_168906823.1">
    <property type="nucleotide sequence ID" value="NZ_CP051428.1"/>
</dbReference>
<dbReference type="Gene3D" id="3.30.470.20">
    <property type="entry name" value="ATP-grasp fold, B domain"/>
    <property type="match status" value="1"/>
</dbReference>
<dbReference type="AlphaFoldDB" id="A0A6H2GUY9"/>
<dbReference type="InterPro" id="IPR011761">
    <property type="entry name" value="ATP-grasp"/>
</dbReference>
<dbReference type="GO" id="GO:0005524">
    <property type="term" value="F:ATP binding"/>
    <property type="evidence" value="ECO:0007669"/>
    <property type="project" value="UniProtKB-UniRule"/>
</dbReference>
<sequence length="459" mass="50923">MDHQLEEARPMEADLLRRGGAEALLAATVGPAVWLGNMEAEDGWAAGGPLSAPPQPAQTRLTRLQERQLLWLAGPGDTVWLREPLDAEYRDYALAQLQALPALHVGGEPPKTGESPGLMRGSADDAAMMERTDSRRRTLFLPFLLTEELEAVARERGWRLVGDVEAAEPGARAAAARRLSSKFYVRRLAEGHGLTVADGRFCRDADELEAAYAWLRERGFARAVLKQPHGSSGKALTVIDGPERFGPLIRYLRRRSWSGELLLEGWHPAARCLNAQLLVGERDARLLAVTEQRVDGRGVYAGTDYAPRYEPELLERYEAELLRLGGLMRQEGFRGVAGVDSIVDAQGRLLPALEINARFTQATYLLPLAARLLRRQPLLESRCLRLEAAAEPTLSELLERLQKLLAPDGGHGFLVYGWGCAAQGSRHFARAHILLWGERPERLREMTERLAIFEWGTTA</sequence>
<accession>A0A6H2GUY9</accession>
<feature type="domain" description="ATP-grasp" evidence="2">
    <location>
        <begin position="186"/>
        <end position="384"/>
    </location>
</feature>
<dbReference type="PROSITE" id="PS50975">
    <property type="entry name" value="ATP_GRASP"/>
    <property type="match status" value="1"/>
</dbReference>
<dbReference type="KEGG" id="palr:HGI30_06050"/>
<proteinExistence type="predicted"/>
<protein>
    <recommendedName>
        <fullName evidence="2">ATP-grasp domain-containing protein</fullName>
    </recommendedName>
</protein>
<keyword evidence="4" id="KW-1185">Reference proteome</keyword>
<organism evidence="3 4">
    <name type="scientific">Paenibacillus albicereus</name>
    <dbReference type="NCBI Taxonomy" id="2726185"/>
    <lineage>
        <taxon>Bacteria</taxon>
        <taxon>Bacillati</taxon>
        <taxon>Bacillota</taxon>
        <taxon>Bacilli</taxon>
        <taxon>Bacillales</taxon>
        <taxon>Paenibacillaceae</taxon>
        <taxon>Paenibacillus</taxon>
    </lineage>
</organism>
<evidence type="ECO:0000259" key="2">
    <source>
        <dbReference type="PROSITE" id="PS50975"/>
    </source>
</evidence>
<reference evidence="3 4" key="1">
    <citation type="submission" date="2020-04" db="EMBL/GenBank/DDBJ databases">
        <title>Novel Paenibacillus strain UniB2 isolated from commercial digestive syrup.</title>
        <authorList>
            <person name="Thorat V."/>
            <person name="Kirdat K."/>
            <person name="Tiwarekar B."/>
            <person name="Yadav A."/>
        </authorList>
    </citation>
    <scope>NUCLEOTIDE SEQUENCE [LARGE SCALE GENOMIC DNA]</scope>
    <source>
        <strain evidence="3 4">UniB2</strain>
    </source>
</reference>
<gene>
    <name evidence="3" type="ORF">HGI30_06050</name>
</gene>
<evidence type="ECO:0000313" key="4">
    <source>
        <dbReference type="Proteomes" id="UP000502136"/>
    </source>
</evidence>